<proteinExistence type="predicted"/>
<accession>A0A672T484</accession>
<dbReference type="Pfam" id="PF01412">
    <property type="entry name" value="ArfGap"/>
    <property type="match status" value="1"/>
</dbReference>
<dbReference type="PANTHER" id="PTHR45899">
    <property type="entry name" value="RHO GTPASE ACTIVATING PROTEIN AT 15B, ISOFORM C"/>
    <property type="match status" value="1"/>
</dbReference>
<keyword evidence="2" id="KW-0862">Zinc</keyword>
<dbReference type="SMART" id="SM00324">
    <property type="entry name" value="RhoGAP"/>
    <property type="match status" value="1"/>
</dbReference>
<dbReference type="SUPFAM" id="SSF48350">
    <property type="entry name" value="GTPase activation domain, GAP"/>
    <property type="match status" value="1"/>
</dbReference>
<dbReference type="PRINTS" id="PR00405">
    <property type="entry name" value="REVINTRACTNG"/>
</dbReference>
<evidence type="ECO:0000256" key="1">
    <source>
        <dbReference type="ARBA" id="ARBA00022468"/>
    </source>
</evidence>
<dbReference type="PROSITE" id="PS50105">
    <property type="entry name" value="SAM_DOMAIN"/>
    <property type="match status" value="1"/>
</dbReference>
<evidence type="ECO:0000256" key="2">
    <source>
        <dbReference type="PROSITE-ProRule" id="PRU00288"/>
    </source>
</evidence>
<dbReference type="Proteomes" id="UP000472262">
    <property type="component" value="Unassembled WGS sequence"/>
</dbReference>
<dbReference type="Pfam" id="PF00169">
    <property type="entry name" value="PH"/>
    <property type="match status" value="1"/>
</dbReference>
<feature type="region of interest" description="Disordered" evidence="3">
    <location>
        <begin position="138"/>
        <end position="177"/>
    </location>
</feature>
<dbReference type="InterPro" id="IPR000198">
    <property type="entry name" value="RhoGAP_dom"/>
</dbReference>
<evidence type="ECO:0000313" key="8">
    <source>
        <dbReference type="Ensembl" id="ENSSGRP00000109512.1"/>
    </source>
</evidence>
<dbReference type="Gene3D" id="1.10.150.50">
    <property type="entry name" value="Transcription Factor, Ets-1"/>
    <property type="match status" value="1"/>
</dbReference>
<gene>
    <name evidence="8" type="primary">arap2</name>
</gene>
<dbReference type="InterPro" id="IPR052227">
    <property type="entry name" value="Arf-Rho-GAP_ANK-PH_domain"/>
</dbReference>
<dbReference type="PROSITE" id="PS50003">
    <property type="entry name" value="PH_DOMAIN"/>
    <property type="match status" value="3"/>
</dbReference>
<sequence>MEPAQEITWWLTRLHLPQYASSFARAGYHCFKDLRSLTEEKLYQMDNIPTGHRRRILSSLETLMMEVDGGKVPVRRKPIPRPRQVFPKAKQRGTSCQYSQGSNIQMTRQTLPSGTIADSERMAIGSATLTHTLPSVTCHTVSSSSGSASEHGSSESLENFSEEPIPDENDDFSSEGASVGFQGEMVENEIYERCTFIKEPSELRSTRSYKLRHRPPFPYYNLIFFFRNKQTQNQERAHNHKKQDLSHQHDDDDDDDDDYSTVQESTLGQRLATECSFKHPTLLLSTGPSALAKPQTDVKDIYSKAQDDLPGLLRPNLPSLTEVSISPYACFYGTHNAASKAGWLDKLSPQGNCVFQRRWVKLEGGNLTYYNSDKEMYSKGLIPISAVKQVRALGENKFEVVTSIRTFVFRAEKEGERQDWLEVLQSAVSSQPSISHQPRKNNTNKSGYVELRGLKGRVYLSLMGTSFRLCKTDQDFNAGLAITVVDLTAACVKQVERKGFEITTPFKSFCFTVDSEREREEWIEAVQESIVETLCNYEVLEKVWFNRSNRECADCQAPEPEWASINLCVVICKNCAGQHRFLGPGISKVRSMKLDSSIWTNELIELFLDIGNKNSNSFWEANLPPEEELCMQPSLEQRASFIHRKYKKRKYKKVLEGLNTKEELNKALCATVVLPDILQTMALVFSGADVMCATGDPQYSTPYLLAQKAGQRLQMEFLYHNKLSGVCVLNKLSLHHDVYRPPYFAISREMHCFVPARADALLRLDNELIGRLHYKEGHDLYHWRMGWFALVGSELYFCSGDEDEEEGVLQLKRLQELTVSTHMEGDEKIQVLIMVESGRTVYIHGITKQDFALWHSSIQLAAGTDGMALGNQQMNKNDVPIIVDSCIAFVTQYGLCYEGIYQKNGDPGRVAQLLQDFTKNARVVKLRAQDHRLGDVTDTLKSFLSHSEDALLAKELYPFWISALDEQDEKVRVQKYSSYIQSLPKVNRSTLGALLQHLYRIQRCSHINQMNMQNLACIFSSCLFQTEGHTAQETRVVEDLINNYIQLFSVSEEQVRQMEKENSFITRWKDTTVSVYVCVFAINCERSQMELCVHHFSLCSERPLHYNEKILEQVLEWSSLEDPSSAFLLIKKYSDFIKGEQLKFKDGSSKLLLGNKFQDRYLVLQDKKLLLYKDIKVSLLHFHS</sequence>
<dbReference type="SUPFAM" id="SSF57863">
    <property type="entry name" value="ArfGap/RecO-like zinc finger"/>
    <property type="match status" value="1"/>
</dbReference>
<dbReference type="InterPro" id="IPR037278">
    <property type="entry name" value="ARFGAP/RecO"/>
</dbReference>
<dbReference type="Ensembl" id="ENSSGRT00000116345.1">
    <property type="protein sequence ID" value="ENSSGRP00000109512.1"/>
    <property type="gene ID" value="ENSSGRG00000053929.1"/>
</dbReference>
<dbReference type="GO" id="GO:0007165">
    <property type="term" value="P:signal transduction"/>
    <property type="evidence" value="ECO:0007669"/>
    <property type="project" value="InterPro"/>
</dbReference>
<feature type="region of interest" description="Disordered" evidence="3">
    <location>
        <begin position="233"/>
        <end position="262"/>
    </location>
</feature>
<dbReference type="InterPro" id="IPR001164">
    <property type="entry name" value="ArfGAP_dom"/>
</dbReference>
<evidence type="ECO:0000313" key="9">
    <source>
        <dbReference type="Proteomes" id="UP000472262"/>
    </source>
</evidence>
<dbReference type="PROSITE" id="PS50238">
    <property type="entry name" value="RHOGAP"/>
    <property type="match status" value="1"/>
</dbReference>
<feature type="compositionally biased region" description="Acidic residues" evidence="3">
    <location>
        <begin position="160"/>
        <end position="173"/>
    </location>
</feature>
<dbReference type="SUPFAM" id="SSF50729">
    <property type="entry name" value="PH domain-like"/>
    <property type="match status" value="3"/>
</dbReference>
<feature type="compositionally biased region" description="Low complexity" evidence="3">
    <location>
        <begin position="138"/>
        <end position="156"/>
    </location>
</feature>
<evidence type="ECO:0008006" key="10">
    <source>
        <dbReference type="Google" id="ProtNLM"/>
    </source>
</evidence>
<dbReference type="InterPro" id="IPR011993">
    <property type="entry name" value="PH-like_dom_sf"/>
</dbReference>
<dbReference type="SMART" id="SM00233">
    <property type="entry name" value="PH"/>
    <property type="match status" value="3"/>
</dbReference>
<feature type="domain" description="PH" evidence="4">
    <location>
        <begin position="442"/>
        <end position="531"/>
    </location>
</feature>
<dbReference type="CDD" id="cd13254">
    <property type="entry name" value="PH2_ARAP"/>
    <property type="match status" value="1"/>
</dbReference>
<evidence type="ECO:0000259" key="4">
    <source>
        <dbReference type="PROSITE" id="PS50003"/>
    </source>
</evidence>
<keyword evidence="2" id="KW-0863">Zinc-finger</keyword>
<keyword evidence="9" id="KW-1185">Reference proteome</keyword>
<evidence type="ECO:0000259" key="7">
    <source>
        <dbReference type="PROSITE" id="PS50238"/>
    </source>
</evidence>
<dbReference type="GO" id="GO:0005096">
    <property type="term" value="F:GTPase activator activity"/>
    <property type="evidence" value="ECO:0007669"/>
    <property type="project" value="UniProtKB-KW"/>
</dbReference>
<dbReference type="InterPro" id="IPR038508">
    <property type="entry name" value="ArfGAP_dom_sf"/>
</dbReference>
<evidence type="ECO:0000256" key="3">
    <source>
        <dbReference type="SAM" id="MobiDB-lite"/>
    </source>
</evidence>
<reference evidence="8" key="2">
    <citation type="submission" date="2025-09" db="UniProtKB">
        <authorList>
            <consortium name="Ensembl"/>
        </authorList>
    </citation>
    <scope>IDENTIFICATION</scope>
</reference>
<keyword evidence="1" id="KW-0343">GTPase activation</keyword>
<protein>
    <recommendedName>
        <fullName evidence="10">ArfGAP with RhoGAP domain, ankyrin repeat and PH domain 2</fullName>
    </recommendedName>
</protein>
<organism evidence="8 9">
    <name type="scientific">Sinocyclocheilus grahami</name>
    <name type="common">Dianchi golden-line fish</name>
    <name type="synonym">Barbus grahami</name>
    <dbReference type="NCBI Taxonomy" id="75366"/>
    <lineage>
        <taxon>Eukaryota</taxon>
        <taxon>Metazoa</taxon>
        <taxon>Chordata</taxon>
        <taxon>Craniata</taxon>
        <taxon>Vertebrata</taxon>
        <taxon>Euteleostomi</taxon>
        <taxon>Actinopterygii</taxon>
        <taxon>Neopterygii</taxon>
        <taxon>Teleostei</taxon>
        <taxon>Ostariophysi</taxon>
        <taxon>Cypriniformes</taxon>
        <taxon>Cyprinidae</taxon>
        <taxon>Cyprininae</taxon>
        <taxon>Sinocyclocheilus</taxon>
    </lineage>
</organism>
<dbReference type="InterPro" id="IPR001660">
    <property type="entry name" value="SAM"/>
</dbReference>
<name>A0A672T484_SINGR</name>
<dbReference type="InterPro" id="IPR013761">
    <property type="entry name" value="SAM/pointed_sf"/>
</dbReference>
<dbReference type="GO" id="GO:0005737">
    <property type="term" value="C:cytoplasm"/>
    <property type="evidence" value="ECO:0007669"/>
    <property type="project" value="TreeGrafter"/>
</dbReference>
<dbReference type="Pfam" id="PF00620">
    <property type="entry name" value="RhoGAP"/>
    <property type="match status" value="1"/>
</dbReference>
<feature type="domain" description="Arf-GAP" evidence="6">
    <location>
        <begin position="528"/>
        <end position="662"/>
    </location>
</feature>
<keyword evidence="2" id="KW-0479">Metal-binding</keyword>
<feature type="domain" description="SAM" evidence="5">
    <location>
        <begin position="2"/>
        <end position="66"/>
    </location>
</feature>
<dbReference type="GO" id="GO:0005547">
    <property type="term" value="F:phosphatidylinositol-3,4,5-trisphosphate binding"/>
    <property type="evidence" value="ECO:0007669"/>
    <property type="project" value="TreeGrafter"/>
</dbReference>
<dbReference type="InterPro" id="IPR001849">
    <property type="entry name" value="PH_domain"/>
</dbReference>
<dbReference type="Gene3D" id="1.10.220.150">
    <property type="entry name" value="Arf GTPase activating protein"/>
    <property type="match status" value="1"/>
</dbReference>
<feature type="domain" description="Rho-GAP" evidence="7">
    <location>
        <begin position="867"/>
        <end position="1048"/>
    </location>
</feature>
<dbReference type="Gene3D" id="1.10.555.10">
    <property type="entry name" value="Rho GTPase activation protein"/>
    <property type="match status" value="1"/>
</dbReference>
<dbReference type="Pfam" id="PF00536">
    <property type="entry name" value="SAM_1"/>
    <property type="match status" value="1"/>
</dbReference>
<dbReference type="AlphaFoldDB" id="A0A672T484"/>
<feature type="domain" description="PH" evidence="4">
    <location>
        <begin position="765"/>
        <end position="863"/>
    </location>
</feature>
<dbReference type="PROSITE" id="PS50115">
    <property type="entry name" value="ARFGAP"/>
    <property type="match status" value="1"/>
</dbReference>
<evidence type="ECO:0000259" key="5">
    <source>
        <dbReference type="PROSITE" id="PS50105"/>
    </source>
</evidence>
<dbReference type="SMART" id="SM00105">
    <property type="entry name" value="ArfGap"/>
    <property type="match status" value="1"/>
</dbReference>
<reference evidence="8" key="1">
    <citation type="submission" date="2025-08" db="UniProtKB">
        <authorList>
            <consortium name="Ensembl"/>
        </authorList>
    </citation>
    <scope>IDENTIFICATION</scope>
</reference>
<dbReference type="Gene3D" id="2.30.29.30">
    <property type="entry name" value="Pleckstrin-homology domain (PH domain)/Phosphotyrosine-binding domain (PTB)"/>
    <property type="match status" value="3"/>
</dbReference>
<dbReference type="PANTHER" id="PTHR45899:SF1">
    <property type="entry name" value="ARF-GAP WITH RHO-GAP DOMAIN, ANK REPEAT AND PH DOMAIN-CONTAINING PROTEIN 2"/>
    <property type="match status" value="1"/>
</dbReference>
<feature type="domain" description="PH" evidence="4">
    <location>
        <begin position="337"/>
        <end position="429"/>
    </location>
</feature>
<dbReference type="InterPro" id="IPR008936">
    <property type="entry name" value="Rho_GTPase_activation_prot"/>
</dbReference>
<evidence type="ECO:0000259" key="6">
    <source>
        <dbReference type="PROSITE" id="PS50115"/>
    </source>
</evidence>
<dbReference type="SUPFAM" id="SSF47769">
    <property type="entry name" value="SAM/Pointed domain"/>
    <property type="match status" value="1"/>
</dbReference>
<dbReference type="GO" id="GO:0008270">
    <property type="term" value="F:zinc ion binding"/>
    <property type="evidence" value="ECO:0007669"/>
    <property type="project" value="UniProtKB-KW"/>
</dbReference>